<feature type="region of interest" description="Disordered" evidence="1">
    <location>
        <begin position="44"/>
        <end position="63"/>
    </location>
</feature>
<evidence type="ECO:0000313" key="2">
    <source>
        <dbReference type="EMBL" id="GHO57716.1"/>
    </source>
</evidence>
<sequence>MITVQEREAIRRAYYLDRKSKRQIAREQGHSRKTIDKAVANVPPRPYQLTQPKAAPVFGPSRREPTRCLLKTTVCPASSSTQRTRSLKSSR</sequence>
<accession>A0ABQ3UXX9</accession>
<dbReference type="EMBL" id="BNJG01000002">
    <property type="protein sequence ID" value="GHO57716.1"/>
    <property type="molecule type" value="Genomic_DNA"/>
</dbReference>
<proteinExistence type="predicted"/>
<gene>
    <name evidence="2" type="ORF">KSB_61910</name>
</gene>
<reference evidence="2 3" key="1">
    <citation type="journal article" date="2021" name="Int. J. Syst. Evol. Microbiol.">
        <title>Reticulibacter mediterranei gen. nov., sp. nov., within the new family Reticulibacteraceae fam. nov., and Ktedonospora formicarum gen. nov., sp. nov., Ktedonobacter robiniae sp. nov., Dictyobacter formicarum sp. nov. and Dictyobacter arantiisoli sp. nov., belonging to the class Ktedonobacteria.</title>
        <authorList>
            <person name="Yabe S."/>
            <person name="Zheng Y."/>
            <person name="Wang C.M."/>
            <person name="Sakai Y."/>
            <person name="Abe K."/>
            <person name="Yokota A."/>
            <person name="Donadio S."/>
            <person name="Cavaletti L."/>
            <person name="Monciardini P."/>
        </authorList>
    </citation>
    <scope>NUCLEOTIDE SEQUENCE [LARGE SCALE GENOMIC DNA]</scope>
    <source>
        <strain evidence="2 3">SOSP1-30</strain>
    </source>
</reference>
<dbReference type="Proteomes" id="UP000654345">
    <property type="component" value="Unassembled WGS sequence"/>
</dbReference>
<name>A0ABQ3UXX9_9CHLR</name>
<evidence type="ECO:0000313" key="3">
    <source>
        <dbReference type="Proteomes" id="UP000654345"/>
    </source>
</evidence>
<dbReference type="RefSeq" id="WP_236038512.1">
    <property type="nucleotide sequence ID" value="NZ_BNJG01000002.1"/>
</dbReference>
<organism evidence="2 3">
    <name type="scientific">Ktedonobacter robiniae</name>
    <dbReference type="NCBI Taxonomy" id="2778365"/>
    <lineage>
        <taxon>Bacteria</taxon>
        <taxon>Bacillati</taxon>
        <taxon>Chloroflexota</taxon>
        <taxon>Ktedonobacteria</taxon>
        <taxon>Ktedonobacterales</taxon>
        <taxon>Ktedonobacteraceae</taxon>
        <taxon>Ktedonobacter</taxon>
    </lineage>
</organism>
<evidence type="ECO:0008006" key="4">
    <source>
        <dbReference type="Google" id="ProtNLM"/>
    </source>
</evidence>
<comment type="caution">
    <text evidence="2">The sequence shown here is derived from an EMBL/GenBank/DDBJ whole genome shotgun (WGS) entry which is preliminary data.</text>
</comment>
<protein>
    <recommendedName>
        <fullName evidence="4">Transposase IS30-like HTH domain-containing protein</fullName>
    </recommendedName>
</protein>
<evidence type="ECO:0000256" key="1">
    <source>
        <dbReference type="SAM" id="MobiDB-lite"/>
    </source>
</evidence>
<keyword evidence="3" id="KW-1185">Reference proteome</keyword>